<organism evidence="4 5">
    <name type="scientific">Vibrio amylolyticus</name>
    <dbReference type="NCBI Taxonomy" id="2847292"/>
    <lineage>
        <taxon>Bacteria</taxon>
        <taxon>Pseudomonadati</taxon>
        <taxon>Pseudomonadota</taxon>
        <taxon>Gammaproteobacteria</taxon>
        <taxon>Vibrionales</taxon>
        <taxon>Vibrionaceae</taxon>
        <taxon>Vibrio</taxon>
    </lineage>
</organism>
<dbReference type="Pfam" id="PF12793">
    <property type="entry name" value="SgrR_N"/>
    <property type="match status" value="1"/>
</dbReference>
<dbReference type="EMBL" id="JAJHVV010000007">
    <property type="protein sequence ID" value="MCK6264154.1"/>
    <property type="molecule type" value="Genomic_DNA"/>
</dbReference>
<dbReference type="GO" id="GO:1904680">
    <property type="term" value="F:peptide transmembrane transporter activity"/>
    <property type="evidence" value="ECO:0007669"/>
    <property type="project" value="TreeGrafter"/>
</dbReference>
<evidence type="ECO:0000256" key="1">
    <source>
        <dbReference type="ARBA" id="ARBA00023125"/>
    </source>
</evidence>
<dbReference type="PANTHER" id="PTHR30290">
    <property type="entry name" value="PERIPLASMIC BINDING COMPONENT OF ABC TRANSPORTER"/>
    <property type="match status" value="1"/>
</dbReference>
<dbReference type="InterPro" id="IPR039424">
    <property type="entry name" value="SBP_5"/>
</dbReference>
<feature type="domain" description="Solute-binding protein family 5" evidence="2">
    <location>
        <begin position="164"/>
        <end position="309"/>
    </location>
</feature>
<protein>
    <submittedName>
        <fullName evidence="4">SgrR family transcriptional regulator</fullName>
    </submittedName>
</protein>
<comment type="caution">
    <text evidence="4">The sequence shown here is derived from an EMBL/GenBank/DDBJ whole genome shotgun (WGS) entry which is preliminary data.</text>
</comment>
<evidence type="ECO:0000259" key="2">
    <source>
        <dbReference type="Pfam" id="PF00496"/>
    </source>
</evidence>
<reference evidence="4" key="1">
    <citation type="submission" date="2021-11" db="EMBL/GenBank/DDBJ databases">
        <title>Vibrio ZSDE26 sp. nov. and Vibrio ZSDZ34 sp. nov., isolated from coastal seawater in Qingdao.</title>
        <authorList>
            <person name="Zhang P."/>
        </authorList>
    </citation>
    <scope>NUCLEOTIDE SEQUENCE</scope>
    <source>
        <strain evidence="4">ZSDE26</strain>
    </source>
</reference>
<dbReference type="InterPro" id="IPR000914">
    <property type="entry name" value="SBP_5_dom"/>
</dbReference>
<gene>
    <name evidence="4" type="ORF">KP803_12815</name>
</gene>
<dbReference type="Proteomes" id="UP001139559">
    <property type="component" value="Unassembled WGS sequence"/>
</dbReference>
<dbReference type="Gene3D" id="3.40.190.10">
    <property type="entry name" value="Periplasmic binding protein-like II"/>
    <property type="match status" value="1"/>
</dbReference>
<dbReference type="CDD" id="cd08507">
    <property type="entry name" value="PBP2_SgrR_like"/>
    <property type="match status" value="1"/>
</dbReference>
<dbReference type="GO" id="GO:0003677">
    <property type="term" value="F:DNA binding"/>
    <property type="evidence" value="ECO:0007669"/>
    <property type="project" value="UniProtKB-KW"/>
</dbReference>
<dbReference type="GO" id="GO:0015833">
    <property type="term" value="P:peptide transport"/>
    <property type="evidence" value="ECO:0007669"/>
    <property type="project" value="TreeGrafter"/>
</dbReference>
<evidence type="ECO:0000313" key="4">
    <source>
        <dbReference type="EMBL" id="MCK6264154.1"/>
    </source>
</evidence>
<dbReference type="RefSeq" id="WP_248009227.1">
    <property type="nucleotide sequence ID" value="NZ_JAJHVV010000007.1"/>
</dbReference>
<evidence type="ECO:0000259" key="3">
    <source>
        <dbReference type="Pfam" id="PF12793"/>
    </source>
</evidence>
<dbReference type="Pfam" id="PF00496">
    <property type="entry name" value="SBP_bac_5"/>
    <property type="match status" value="1"/>
</dbReference>
<feature type="domain" description="Transcriptional regulator SgrR N-terminal HTH" evidence="3">
    <location>
        <begin position="6"/>
        <end position="119"/>
    </location>
</feature>
<keyword evidence="5" id="KW-1185">Reference proteome</keyword>
<proteinExistence type="predicted"/>
<dbReference type="SUPFAM" id="SSF53850">
    <property type="entry name" value="Periplasmic binding protein-like II"/>
    <property type="match status" value="1"/>
</dbReference>
<dbReference type="PANTHER" id="PTHR30290:SF72">
    <property type="entry name" value="HTH-TYPE TRANSCRIPTIONAL REGULATOR SGRR"/>
    <property type="match status" value="1"/>
</dbReference>
<name>A0A9X2BHQ1_9VIBR</name>
<dbReference type="InterPro" id="IPR025370">
    <property type="entry name" value="SgrR_HTH_N"/>
</dbReference>
<evidence type="ECO:0000313" key="5">
    <source>
        <dbReference type="Proteomes" id="UP001139559"/>
    </source>
</evidence>
<dbReference type="AlphaFoldDB" id="A0A9X2BHQ1"/>
<accession>A0A9X2BHQ1</accession>
<keyword evidence="1" id="KW-0238">DNA-binding</keyword>
<sequence length="590" mass="67442">MSDLNLLRYYTRLVPLGVGSEIKTALVDVSEVLFTSVRHARNLLNQMHELEWLTWAPKVGRNQRSTLVLNLELIELKKQLATERIVSGKYEKALAILDDDKKEFGRLLQSTSGVSMHEGQLHLQLTYKRSFERLVPHQLQRSSERYLLRQLYCCLVTSDRDGLVEPQLAHHWEYDPEHYQWTFYLRPGLTFHDGSPIDAAAIVKLYKKLLTLPEYQTELSHLSDVSSEQPLKILFTLSEPDKGFAGLISGVRYSIQPVSQVGGTSDYAVIGSGPFEVVEHSSEKLRLQAFERYYACRALTDRVTIWRLNEVKKDLSLIETNQLASNNEKECNHYVAYSVSDESSEADDNTEQGIKYSRIEDGCMFALFNQNTSTLLGEQQRRYLSSVLSAQNVYKRMREQKSLFGCEVAGNLLPMWQTMLRPFRVESTLPASLSIAVYDYAALMSCVYSIQSILQELGVKVEVNTYSYRELSERSANGSLTEELIITNINLDDNRHASAFDSLFNNPILHNSIGTMASQWLTESLTTLRSSTELCDYLNDLEPIASTLISEFYLTPLFHHRQTLRFHGVLKDVELTNWGWPDIRNVWSAS</sequence>